<dbReference type="RefSeq" id="WP_183075470.1">
    <property type="nucleotide sequence ID" value="NZ_RBLG01000002.1"/>
</dbReference>
<name>A0A495PUL2_9FLAO</name>
<comment type="caution">
    <text evidence="1">The sequence shown here is derived from an EMBL/GenBank/DDBJ whole genome shotgun (WGS) entry which is preliminary data.</text>
</comment>
<dbReference type="AlphaFoldDB" id="A0A495PUL2"/>
<dbReference type="SUPFAM" id="SSF47240">
    <property type="entry name" value="Ferritin-like"/>
    <property type="match status" value="1"/>
</dbReference>
<sequence length="255" mass="27481">MKKPIIKVETSIENHSKTNNSRRRFLKMGGLAVAGSSLLLYGCSDDDDMDPVTPPDGVFDLGAGNLGILNYAYALEQLEADFYTRVIEGNYYKALPDGEEKTLLEDVWYHEVIHREFFRTAITAVAPDDITPDLEFDYGDLNFDDRDSVLATALILEDTGVAAYNGAGKLIDVTAANGDVYLTLAGKIVSVEARHASAFADLINPGTTAFARDGILVDLGGTGLSYDRATPPSEILAAAGGFITTEFTANQLPTD</sequence>
<organism evidence="1 2">
    <name type="scientific">Gillisia mitskevichiae</name>
    <dbReference type="NCBI Taxonomy" id="270921"/>
    <lineage>
        <taxon>Bacteria</taxon>
        <taxon>Pseudomonadati</taxon>
        <taxon>Bacteroidota</taxon>
        <taxon>Flavobacteriia</taxon>
        <taxon>Flavobacteriales</taxon>
        <taxon>Flavobacteriaceae</taxon>
        <taxon>Gillisia</taxon>
    </lineage>
</organism>
<evidence type="ECO:0000313" key="2">
    <source>
        <dbReference type="Proteomes" id="UP000276282"/>
    </source>
</evidence>
<reference evidence="1 2" key="1">
    <citation type="submission" date="2018-10" db="EMBL/GenBank/DDBJ databases">
        <title>Genomic Encyclopedia of Archaeal and Bacterial Type Strains, Phase II (KMG-II): from individual species to whole genera.</title>
        <authorList>
            <person name="Goeker M."/>
        </authorList>
    </citation>
    <scope>NUCLEOTIDE SEQUENCE [LARGE SCALE GENOMIC DNA]</scope>
    <source>
        <strain evidence="1 2">DSM 19839</strain>
    </source>
</reference>
<evidence type="ECO:0000313" key="1">
    <source>
        <dbReference type="EMBL" id="RKS53450.1"/>
    </source>
</evidence>
<dbReference type="InterPro" id="IPR009078">
    <property type="entry name" value="Ferritin-like_SF"/>
</dbReference>
<protein>
    <submittedName>
        <fullName evidence="1">Ferritin-like protein</fullName>
    </submittedName>
</protein>
<dbReference type="Pfam" id="PF13668">
    <property type="entry name" value="Ferritin_2"/>
    <property type="match status" value="1"/>
</dbReference>
<gene>
    <name evidence="1" type="ORF">BC962_1701</name>
</gene>
<accession>A0A495PUL2</accession>
<proteinExistence type="predicted"/>
<dbReference type="EMBL" id="RBLG01000002">
    <property type="protein sequence ID" value="RKS53450.1"/>
    <property type="molecule type" value="Genomic_DNA"/>
</dbReference>
<dbReference type="Proteomes" id="UP000276282">
    <property type="component" value="Unassembled WGS sequence"/>
</dbReference>
<dbReference type="CDD" id="cd00657">
    <property type="entry name" value="Ferritin_like"/>
    <property type="match status" value="1"/>
</dbReference>
<keyword evidence="2" id="KW-1185">Reference proteome</keyword>